<reference evidence="5 6" key="1">
    <citation type="journal article" date="2011" name="Genome Res.">
        <title>Phylogeny-wide analysis of social amoeba genomes highlights ancient origins for complex intercellular communication.</title>
        <authorList>
            <person name="Heidel A.J."/>
            <person name="Lawal H.M."/>
            <person name="Felder M."/>
            <person name="Schilde C."/>
            <person name="Helps N.R."/>
            <person name="Tunggal B."/>
            <person name="Rivero F."/>
            <person name="John U."/>
            <person name="Schleicher M."/>
            <person name="Eichinger L."/>
            <person name="Platzer M."/>
            <person name="Noegel A.A."/>
            <person name="Schaap P."/>
            <person name="Gloeckner G."/>
        </authorList>
    </citation>
    <scope>NUCLEOTIDE SEQUENCE [LARGE SCALE GENOMIC DNA]</scope>
    <source>
        <strain evidence="6">ATCC 26659 / Pp 5 / PN500</strain>
    </source>
</reference>
<evidence type="ECO:0000313" key="6">
    <source>
        <dbReference type="Proteomes" id="UP000001396"/>
    </source>
</evidence>
<proteinExistence type="inferred from homology"/>
<accession>D3AXK2</accession>
<comment type="similarity">
    <text evidence="1">Belongs to the universal ribosomal protein uL3 family.</text>
</comment>
<keyword evidence="2 5" id="KW-0689">Ribosomal protein</keyword>
<comment type="caution">
    <text evidence="5">The sequence shown here is derived from an EMBL/GenBank/DDBJ whole genome shotgun (WGS) entry which is preliminary data.</text>
</comment>
<keyword evidence="3" id="KW-0687">Ribonucleoprotein</keyword>
<dbReference type="PANTHER" id="PTHR11229">
    <property type="entry name" value="50S RIBOSOMAL PROTEIN L3"/>
    <property type="match status" value="1"/>
</dbReference>
<dbReference type="RefSeq" id="XP_020438376.1">
    <property type="nucleotide sequence ID" value="XM_020571853.1"/>
</dbReference>
<evidence type="ECO:0000313" key="5">
    <source>
        <dbReference type="EMBL" id="EFA86271.1"/>
    </source>
</evidence>
<dbReference type="NCBIfam" id="TIGR03625">
    <property type="entry name" value="L3_bact"/>
    <property type="match status" value="1"/>
</dbReference>
<dbReference type="GO" id="GO:0006412">
    <property type="term" value="P:translation"/>
    <property type="evidence" value="ECO:0007669"/>
    <property type="project" value="InterPro"/>
</dbReference>
<keyword evidence="6" id="KW-1185">Reference proteome</keyword>
<gene>
    <name evidence="5" type="primary">mrpl3</name>
    <name evidence="5" type="ORF">PPL_00833</name>
</gene>
<dbReference type="FunFam" id="2.40.30.10:FF:000004">
    <property type="entry name" value="50S ribosomal protein L3"/>
    <property type="match status" value="1"/>
</dbReference>
<organism evidence="5 6">
    <name type="scientific">Heterostelium pallidum (strain ATCC 26659 / Pp 5 / PN500)</name>
    <name type="common">Cellular slime mold</name>
    <name type="synonym">Polysphondylium pallidum</name>
    <dbReference type="NCBI Taxonomy" id="670386"/>
    <lineage>
        <taxon>Eukaryota</taxon>
        <taxon>Amoebozoa</taxon>
        <taxon>Evosea</taxon>
        <taxon>Eumycetozoa</taxon>
        <taxon>Dictyostelia</taxon>
        <taxon>Acytosteliales</taxon>
        <taxon>Acytosteliaceae</taxon>
        <taxon>Heterostelium</taxon>
    </lineage>
</organism>
<dbReference type="Proteomes" id="UP000001396">
    <property type="component" value="Unassembled WGS sequence"/>
</dbReference>
<dbReference type="OMA" id="IGIYPMW"/>
<evidence type="ECO:0000256" key="3">
    <source>
        <dbReference type="ARBA" id="ARBA00023274"/>
    </source>
</evidence>
<dbReference type="SUPFAM" id="SSF50447">
    <property type="entry name" value="Translation proteins"/>
    <property type="match status" value="1"/>
</dbReference>
<evidence type="ECO:0000256" key="1">
    <source>
        <dbReference type="ARBA" id="ARBA00006540"/>
    </source>
</evidence>
<dbReference type="InterPro" id="IPR019927">
    <property type="entry name" value="Ribosomal_uL3_bac/org-type"/>
</dbReference>
<dbReference type="Gene3D" id="2.40.30.10">
    <property type="entry name" value="Translation factors"/>
    <property type="match status" value="1"/>
</dbReference>
<dbReference type="AlphaFoldDB" id="D3AXK2"/>
<dbReference type="PANTHER" id="PTHR11229:SF8">
    <property type="entry name" value="LARGE RIBOSOMAL SUBUNIT PROTEIN UL3M"/>
    <property type="match status" value="1"/>
</dbReference>
<dbReference type="HAMAP" id="MF_01325_B">
    <property type="entry name" value="Ribosomal_uL3_B"/>
    <property type="match status" value="1"/>
</dbReference>
<dbReference type="FunCoup" id="D3AXK2">
    <property type="interactions" value="430"/>
</dbReference>
<dbReference type="Pfam" id="PF00297">
    <property type="entry name" value="Ribosomal_L3"/>
    <property type="match status" value="1"/>
</dbReference>
<dbReference type="FunFam" id="3.30.160.810:FF:000001">
    <property type="entry name" value="50S ribosomal protein L3"/>
    <property type="match status" value="1"/>
</dbReference>
<dbReference type="GO" id="GO:0005762">
    <property type="term" value="C:mitochondrial large ribosomal subunit"/>
    <property type="evidence" value="ECO:0007669"/>
    <property type="project" value="TreeGrafter"/>
</dbReference>
<dbReference type="STRING" id="670386.D3AXK2"/>
<dbReference type="InterPro" id="IPR009000">
    <property type="entry name" value="Transl_B-barrel_sf"/>
</dbReference>
<dbReference type="EMBL" id="ADBJ01000003">
    <property type="protein sequence ID" value="EFA86271.1"/>
    <property type="molecule type" value="Genomic_DNA"/>
</dbReference>
<name>D3AXK2_HETP5</name>
<protein>
    <recommendedName>
        <fullName evidence="4">Large ribosomal subunit protein uL3m</fullName>
    </recommendedName>
</protein>
<evidence type="ECO:0000256" key="2">
    <source>
        <dbReference type="ARBA" id="ARBA00022980"/>
    </source>
</evidence>
<dbReference type="GeneID" id="31356364"/>
<dbReference type="GO" id="GO:0003735">
    <property type="term" value="F:structural constituent of ribosome"/>
    <property type="evidence" value="ECO:0007669"/>
    <property type="project" value="InterPro"/>
</dbReference>
<evidence type="ECO:0000256" key="4">
    <source>
        <dbReference type="ARBA" id="ARBA00035209"/>
    </source>
</evidence>
<sequence>MSFLSRLSIFTGSQKITLVAQTRGLAGSFYIPKPAFGQKPPEPPFLRDKENGWTKQTHRVGAIGKKVGMTTVWVDHVAIPVTVVHLPNNQVVQVKHKVNDGVDALQVGADEIRLKNVKGTMKGHFAKADVPPKRILMEFPVTRNAFLPVGTQITPRHFVPGQLVTIKGVSTGKGFQGGMKRWNFSGLAATHGVSVSHRSIGSTGCRQTPGRVFKGKKMPGHLGSESTTVLNLQVIQCNTELGTIMLKGAVPGKKGSYIRIIDSRSNKWTKSPPFPTHMSQPGDLDVELTITNTVPTERNGALDVSTKELPLKVHPLLLKQEAQQQEQQQQQQQQVISQ</sequence>
<dbReference type="InterPro" id="IPR000597">
    <property type="entry name" value="Ribosomal_uL3"/>
</dbReference>
<dbReference type="Gene3D" id="3.30.160.810">
    <property type="match status" value="1"/>
</dbReference>
<dbReference type="InParanoid" id="D3AXK2"/>